<protein>
    <submittedName>
        <fullName evidence="2">Uncharacterized protein</fullName>
    </submittedName>
</protein>
<evidence type="ECO:0000256" key="1">
    <source>
        <dbReference type="SAM" id="MobiDB-lite"/>
    </source>
</evidence>
<feature type="non-terminal residue" evidence="2">
    <location>
        <position position="106"/>
    </location>
</feature>
<feature type="non-terminal residue" evidence="2">
    <location>
        <position position="1"/>
    </location>
</feature>
<feature type="region of interest" description="Disordered" evidence="1">
    <location>
        <begin position="41"/>
        <end position="106"/>
    </location>
</feature>
<name>A0A392S1B4_9FABA</name>
<comment type="caution">
    <text evidence="2">The sequence shown here is derived from an EMBL/GenBank/DDBJ whole genome shotgun (WGS) entry which is preliminary data.</text>
</comment>
<evidence type="ECO:0000313" key="3">
    <source>
        <dbReference type="Proteomes" id="UP000265520"/>
    </source>
</evidence>
<dbReference type="AlphaFoldDB" id="A0A392S1B4"/>
<reference evidence="2 3" key="1">
    <citation type="journal article" date="2018" name="Front. Plant Sci.">
        <title>Red Clover (Trifolium pratense) and Zigzag Clover (T. medium) - A Picture of Genomic Similarities and Differences.</title>
        <authorList>
            <person name="Dluhosova J."/>
            <person name="Istvanek J."/>
            <person name="Nedelnik J."/>
            <person name="Repkova J."/>
        </authorList>
    </citation>
    <scope>NUCLEOTIDE SEQUENCE [LARGE SCALE GENOMIC DNA]</scope>
    <source>
        <strain evidence="3">cv. 10/8</strain>
        <tissue evidence="2">Leaf</tissue>
    </source>
</reference>
<accession>A0A392S1B4</accession>
<evidence type="ECO:0000313" key="2">
    <source>
        <dbReference type="EMBL" id="MCI42449.1"/>
    </source>
</evidence>
<proteinExistence type="predicted"/>
<dbReference type="Proteomes" id="UP000265520">
    <property type="component" value="Unassembled WGS sequence"/>
</dbReference>
<organism evidence="2 3">
    <name type="scientific">Trifolium medium</name>
    <dbReference type="NCBI Taxonomy" id="97028"/>
    <lineage>
        <taxon>Eukaryota</taxon>
        <taxon>Viridiplantae</taxon>
        <taxon>Streptophyta</taxon>
        <taxon>Embryophyta</taxon>
        <taxon>Tracheophyta</taxon>
        <taxon>Spermatophyta</taxon>
        <taxon>Magnoliopsida</taxon>
        <taxon>eudicotyledons</taxon>
        <taxon>Gunneridae</taxon>
        <taxon>Pentapetalae</taxon>
        <taxon>rosids</taxon>
        <taxon>fabids</taxon>
        <taxon>Fabales</taxon>
        <taxon>Fabaceae</taxon>
        <taxon>Papilionoideae</taxon>
        <taxon>50 kb inversion clade</taxon>
        <taxon>NPAAA clade</taxon>
        <taxon>Hologalegina</taxon>
        <taxon>IRL clade</taxon>
        <taxon>Trifolieae</taxon>
        <taxon>Trifolium</taxon>
    </lineage>
</organism>
<dbReference type="EMBL" id="LXQA010304653">
    <property type="protein sequence ID" value="MCI42449.1"/>
    <property type="molecule type" value="Genomic_DNA"/>
</dbReference>
<keyword evidence="3" id="KW-1185">Reference proteome</keyword>
<sequence length="106" mass="11760">IKKEAGTTSESVKEKVVKEKVVAEKAQVVVAEKADAVVAEKAKKKDLKRKSSGIKIDEGRSKMKHDKARKEDDTSTESDDDVPLAQKLKQKTSTAYAKEMHKKFST</sequence>